<gene>
    <name evidence="3" type="ORF">Dbus_chr2Rg2238</name>
</gene>
<organism evidence="3 4">
    <name type="scientific">Drosophila busckii</name>
    <name type="common">Fruit fly</name>
    <dbReference type="NCBI Taxonomy" id="30019"/>
    <lineage>
        <taxon>Eukaryota</taxon>
        <taxon>Metazoa</taxon>
        <taxon>Ecdysozoa</taxon>
        <taxon>Arthropoda</taxon>
        <taxon>Hexapoda</taxon>
        <taxon>Insecta</taxon>
        <taxon>Pterygota</taxon>
        <taxon>Neoptera</taxon>
        <taxon>Endopterygota</taxon>
        <taxon>Diptera</taxon>
        <taxon>Brachycera</taxon>
        <taxon>Muscomorpha</taxon>
        <taxon>Ephydroidea</taxon>
        <taxon>Drosophilidae</taxon>
        <taxon>Drosophila</taxon>
    </lineage>
</organism>
<dbReference type="Proteomes" id="UP000494163">
    <property type="component" value="Chromosome 2R"/>
</dbReference>
<protein>
    <submittedName>
        <fullName evidence="3">CG16786</fullName>
    </submittedName>
</protein>
<feature type="compositionally biased region" description="Basic and acidic residues" evidence="1">
    <location>
        <begin position="146"/>
        <end position="160"/>
    </location>
</feature>
<feature type="region of interest" description="Disordered" evidence="1">
    <location>
        <begin position="146"/>
        <end position="168"/>
    </location>
</feature>
<evidence type="ECO:0000256" key="1">
    <source>
        <dbReference type="SAM" id="MobiDB-lite"/>
    </source>
</evidence>
<dbReference type="PANTHER" id="PTHR39072:SF3">
    <property type="entry name" value="RE48511P"/>
    <property type="match status" value="1"/>
</dbReference>
<reference evidence="3 4" key="1">
    <citation type="submission" date="2015-08" db="EMBL/GenBank/DDBJ databases">
        <title>Ancestral chromatin configuration constrains chromatin evolution on differentiating sex chromosomes in Drosophila.</title>
        <authorList>
            <person name="Zhou Q."/>
            <person name="Bachtrog D."/>
        </authorList>
    </citation>
    <scope>NUCLEOTIDE SEQUENCE [LARGE SCALE GENOMIC DNA]</scope>
    <source>
        <tissue evidence="3">Whole larvae</tissue>
    </source>
</reference>
<feature type="compositionally biased region" description="Polar residues" evidence="1">
    <location>
        <begin position="207"/>
        <end position="220"/>
    </location>
</feature>
<keyword evidence="4" id="KW-1185">Reference proteome</keyword>
<feature type="compositionally biased region" description="Polar residues" evidence="1">
    <location>
        <begin position="78"/>
        <end position="105"/>
    </location>
</feature>
<feature type="compositionally biased region" description="Polar residues" evidence="1">
    <location>
        <begin position="265"/>
        <end position="278"/>
    </location>
</feature>
<dbReference type="PANTHER" id="PTHR39072">
    <property type="entry name" value="RE48511P"/>
    <property type="match status" value="1"/>
</dbReference>
<dbReference type="STRING" id="30019.A0A0M3QVM4"/>
<evidence type="ECO:0000313" key="3">
    <source>
        <dbReference type="EMBL" id="ALC42659.1"/>
    </source>
</evidence>
<sequence>MILKIVLFLLVSSASGTETNLLTQTVYGFLDFTTTIGNTVMVFSPQSAPPIDIEASKSTMPENIIETRPTTAPKKDSNNNGIKPTPLLVTSSKEQSKTFSSKNEIPNISNTPVKSFVEPPEYALLSRQPEEFAEETYRVVNLKSRADTERQRNYQSKRDSSYPSVSISKKKDVAIVKPSILGTKVYAQTVQSTVLPEKRSKNRQHSSTRVLKTITPSNKANKVVIETARVEPENGSNKNYNKSNRHSNDKRKSSRNKGKRRHKNTQTPSSQISPSVPETSVRRSLRTKVSQQTEENVTNIPPNAFKLNRRPGRWQYKSSPKPKINIRKASSNTTRPVVTTETEQINETVSDIQEKNQIQKTLNSGRDLDAVGSQNSDFPDNEEQKLKNFVQTLNVEISTPSVFDDTYYEIATIKTPFIFQAGLVKKTRFLTVTSTIEKTIKHDHTDEYSVNDGPLTENILESSTQITQPSIDDSITTLRAVHCTDCLETPELETITESFSITQTKLKTQILPIILEKRNETIQITLVQTYDYTSLITVTQTISPIGDHFIPSKNFKDFEGILDEAGSEINLDLEFGDEGNFGKSEKSPFNSTSAKPLEPLTNLSQISKPEIPVINNSVITSTRPVIKLETMWESYIVPLVRGTESILRTLSKSVGVVEKTEYVTDVSTIIPASQFPVSQFPYSLNPFYNPLLPIPPQQLVTSTAIYETMITATSSKVLKLTFGARTAYTTIFSTSVVPSAVTKLITATLPVQNSVSFPNYYPPPYPPFAYVG</sequence>
<feature type="region of interest" description="Disordered" evidence="1">
    <location>
        <begin position="68"/>
        <end position="105"/>
    </location>
</feature>
<evidence type="ECO:0000256" key="2">
    <source>
        <dbReference type="SAM" id="SignalP"/>
    </source>
</evidence>
<evidence type="ECO:0000313" key="4">
    <source>
        <dbReference type="Proteomes" id="UP000494163"/>
    </source>
</evidence>
<name>A0A0M3QVM4_DROBS</name>
<proteinExistence type="predicted"/>
<feature type="compositionally biased region" description="Polar residues" evidence="1">
    <location>
        <begin position="287"/>
        <end position="301"/>
    </location>
</feature>
<feature type="signal peptide" evidence="2">
    <location>
        <begin position="1"/>
        <end position="16"/>
    </location>
</feature>
<dbReference type="AlphaFoldDB" id="A0A0M3QVM4"/>
<dbReference type="OrthoDB" id="6430068at2759"/>
<feature type="compositionally biased region" description="Basic residues" evidence="1">
    <location>
        <begin position="252"/>
        <end position="264"/>
    </location>
</feature>
<dbReference type="OMA" id="VHGYQTR"/>
<accession>A0A0M3QVM4</accession>
<feature type="chain" id="PRO_5005788057" evidence="2">
    <location>
        <begin position="17"/>
        <end position="772"/>
    </location>
</feature>
<keyword evidence="2" id="KW-0732">Signal</keyword>
<dbReference type="EMBL" id="CP012524">
    <property type="protein sequence ID" value="ALC42659.1"/>
    <property type="molecule type" value="Genomic_DNA"/>
</dbReference>
<feature type="region of interest" description="Disordered" evidence="1">
    <location>
        <begin position="196"/>
        <end position="336"/>
    </location>
</feature>